<dbReference type="EMBL" id="FRAB01000074">
    <property type="protein sequence ID" value="SHL20002.1"/>
    <property type="molecule type" value="Genomic_DNA"/>
</dbReference>
<evidence type="ECO:0000313" key="2">
    <source>
        <dbReference type="Proteomes" id="UP000184395"/>
    </source>
</evidence>
<protein>
    <submittedName>
        <fullName evidence="1">Uncharacterized protein</fullName>
    </submittedName>
</protein>
<dbReference type="AlphaFoldDB" id="A0A1M6YPK2"/>
<proteinExistence type="predicted"/>
<evidence type="ECO:0000313" key="1">
    <source>
        <dbReference type="EMBL" id="SHL20002.1"/>
    </source>
</evidence>
<sequence length="53" mass="5970">MSSYRCYYLMKGDEPSPLTPFIQLKAIHAIYAAHLAMRLTGCARVIDVIRVQG</sequence>
<organism evidence="1 2">
    <name type="scientific">Paraburkholderia terricola</name>
    <dbReference type="NCBI Taxonomy" id="169427"/>
    <lineage>
        <taxon>Bacteria</taxon>
        <taxon>Pseudomonadati</taxon>
        <taxon>Pseudomonadota</taxon>
        <taxon>Betaproteobacteria</taxon>
        <taxon>Burkholderiales</taxon>
        <taxon>Burkholderiaceae</taxon>
        <taxon>Paraburkholderia</taxon>
    </lineage>
</organism>
<dbReference type="RefSeq" id="WP_159442612.1">
    <property type="nucleotide sequence ID" value="NZ_CADFGY010000009.1"/>
</dbReference>
<gene>
    <name evidence="1" type="ORF">SAMN05192548_107426</name>
</gene>
<dbReference type="OrthoDB" id="9118987at2"/>
<dbReference type="Proteomes" id="UP000184395">
    <property type="component" value="Unassembled WGS sequence"/>
</dbReference>
<name>A0A1M6YPK2_9BURK</name>
<accession>A0A1M6YPK2</accession>
<dbReference type="STRING" id="169427.SAMN05192548_107426"/>
<reference evidence="1 2" key="1">
    <citation type="submission" date="2016-11" db="EMBL/GenBank/DDBJ databases">
        <authorList>
            <person name="Jaros S."/>
            <person name="Januszkiewicz K."/>
            <person name="Wedrychowicz H."/>
        </authorList>
    </citation>
    <scope>NUCLEOTIDE SEQUENCE [LARGE SCALE GENOMIC DNA]</scope>
    <source>
        <strain evidence="1 2">LMG 20594</strain>
    </source>
</reference>